<comment type="similarity">
    <text evidence="1 2">Belongs to the small heat shock protein (HSP20) family.</text>
</comment>
<reference evidence="5 6" key="1">
    <citation type="journal article" date="2018" name="Gigascience">
        <title>Genomes of trombidid mites reveal novel predicted allergens and laterally-transferred genes associated with secondary metabolism.</title>
        <authorList>
            <person name="Dong X."/>
            <person name="Chaisiri K."/>
            <person name="Xia D."/>
            <person name="Armstrong S.D."/>
            <person name="Fang Y."/>
            <person name="Donnelly M.J."/>
            <person name="Kadowaki T."/>
            <person name="McGarry J.W."/>
            <person name="Darby A.C."/>
            <person name="Makepeace B.L."/>
        </authorList>
    </citation>
    <scope>NUCLEOTIDE SEQUENCE [LARGE SCALE GENOMIC DNA]</scope>
    <source>
        <strain evidence="5">UoL-UT</strain>
    </source>
</reference>
<dbReference type="InterPro" id="IPR008978">
    <property type="entry name" value="HSP20-like_chaperone"/>
</dbReference>
<organism evidence="5 6">
    <name type="scientific">Leptotrombidium deliense</name>
    <dbReference type="NCBI Taxonomy" id="299467"/>
    <lineage>
        <taxon>Eukaryota</taxon>
        <taxon>Metazoa</taxon>
        <taxon>Ecdysozoa</taxon>
        <taxon>Arthropoda</taxon>
        <taxon>Chelicerata</taxon>
        <taxon>Arachnida</taxon>
        <taxon>Acari</taxon>
        <taxon>Acariformes</taxon>
        <taxon>Trombidiformes</taxon>
        <taxon>Prostigmata</taxon>
        <taxon>Anystina</taxon>
        <taxon>Parasitengona</taxon>
        <taxon>Trombiculoidea</taxon>
        <taxon>Trombiculidae</taxon>
        <taxon>Leptotrombidium</taxon>
    </lineage>
</organism>
<dbReference type="Pfam" id="PF00011">
    <property type="entry name" value="HSP20"/>
    <property type="match status" value="1"/>
</dbReference>
<dbReference type="VEuPathDB" id="VectorBase:LDEU008542"/>
<dbReference type="Proteomes" id="UP000288716">
    <property type="component" value="Unassembled WGS sequence"/>
</dbReference>
<comment type="caution">
    <text evidence="5">The sequence shown here is derived from an EMBL/GenBank/DDBJ whole genome shotgun (WGS) entry which is preliminary data.</text>
</comment>
<evidence type="ECO:0000256" key="2">
    <source>
        <dbReference type="RuleBase" id="RU003616"/>
    </source>
</evidence>
<dbReference type="SUPFAM" id="SSF49764">
    <property type="entry name" value="HSP20-like chaperones"/>
    <property type="match status" value="1"/>
</dbReference>
<sequence length="182" mass="20891">TKAATLLKQLKENDKSNLDSTPYWKFLKQIECLDKKIVNLPIDEITDNMQRVPKDNVYKIGFDYPGFRAKDLRVYLNGNLLKIESIKECDEDKKFTYQNSYEELLPQEADLEDIKVNFDVSNGFLIIEVPLPENSNVDEIRRQTAGLNEELKKLKINSEQSKENVAKSNDSKSKDGKTGGNK</sequence>
<accession>A0A443S7H2</accession>
<dbReference type="PROSITE" id="PS01031">
    <property type="entry name" value="SHSP"/>
    <property type="match status" value="1"/>
</dbReference>
<proteinExistence type="inferred from homology"/>
<dbReference type="Gene3D" id="2.60.40.790">
    <property type="match status" value="1"/>
</dbReference>
<dbReference type="InterPro" id="IPR002068">
    <property type="entry name" value="A-crystallin/Hsp20_dom"/>
</dbReference>
<evidence type="ECO:0000313" key="6">
    <source>
        <dbReference type="Proteomes" id="UP000288716"/>
    </source>
</evidence>
<feature type="non-terminal residue" evidence="5">
    <location>
        <position position="1"/>
    </location>
</feature>
<keyword evidence="6" id="KW-1185">Reference proteome</keyword>
<name>A0A443S7H2_9ACAR</name>
<evidence type="ECO:0000313" key="5">
    <source>
        <dbReference type="EMBL" id="RWS23496.1"/>
    </source>
</evidence>
<feature type="domain" description="SHSP" evidence="4">
    <location>
        <begin position="40"/>
        <end position="148"/>
    </location>
</feature>
<gene>
    <name evidence="5" type="ORF">B4U80_13364</name>
</gene>
<feature type="compositionally biased region" description="Basic and acidic residues" evidence="3">
    <location>
        <begin position="160"/>
        <end position="182"/>
    </location>
</feature>
<evidence type="ECO:0000256" key="3">
    <source>
        <dbReference type="SAM" id="MobiDB-lite"/>
    </source>
</evidence>
<dbReference type="CDD" id="cd00298">
    <property type="entry name" value="ACD_sHsps_p23-like"/>
    <property type="match status" value="1"/>
</dbReference>
<evidence type="ECO:0000259" key="4">
    <source>
        <dbReference type="PROSITE" id="PS01031"/>
    </source>
</evidence>
<dbReference type="EMBL" id="NCKV01006348">
    <property type="protein sequence ID" value="RWS23496.1"/>
    <property type="molecule type" value="Genomic_DNA"/>
</dbReference>
<evidence type="ECO:0000256" key="1">
    <source>
        <dbReference type="PROSITE-ProRule" id="PRU00285"/>
    </source>
</evidence>
<protein>
    <recommendedName>
        <fullName evidence="4">SHSP domain-containing protein</fullName>
    </recommendedName>
</protein>
<feature type="region of interest" description="Disordered" evidence="3">
    <location>
        <begin position="158"/>
        <end position="182"/>
    </location>
</feature>
<dbReference type="AlphaFoldDB" id="A0A443S7H2"/>